<dbReference type="EMBL" id="JAVFWL010000003">
    <property type="protein sequence ID" value="KAK6740620.1"/>
    <property type="molecule type" value="Genomic_DNA"/>
</dbReference>
<proteinExistence type="predicted"/>
<evidence type="ECO:0000313" key="2">
    <source>
        <dbReference type="EMBL" id="KAK6740620.1"/>
    </source>
</evidence>
<keyword evidence="3" id="KW-1185">Reference proteome</keyword>
<feature type="region of interest" description="Disordered" evidence="1">
    <location>
        <begin position="88"/>
        <end position="108"/>
    </location>
</feature>
<dbReference type="Proteomes" id="UP001303046">
    <property type="component" value="Unassembled WGS sequence"/>
</dbReference>
<evidence type="ECO:0000256" key="1">
    <source>
        <dbReference type="SAM" id="MobiDB-lite"/>
    </source>
</evidence>
<sequence length="108" mass="12675">MIGRVLRLHVVFAQSVLPGHEEHLRLISDINELRAESIQIEVVRKIPFPIERFLDETVLAPLLESLLNGEITIIDVNSQLFRLEVRQRPRRQRTSCHRSLLPELRHRT</sequence>
<reference evidence="2 3" key="1">
    <citation type="submission" date="2023-08" db="EMBL/GenBank/DDBJ databases">
        <title>A Necator americanus chromosomal reference genome.</title>
        <authorList>
            <person name="Ilik V."/>
            <person name="Petrzelkova K.J."/>
            <person name="Pardy F."/>
            <person name="Fuh T."/>
            <person name="Niatou-Singa F.S."/>
            <person name="Gouil Q."/>
            <person name="Baker L."/>
            <person name="Ritchie M.E."/>
            <person name="Jex A.R."/>
            <person name="Gazzola D."/>
            <person name="Li H."/>
            <person name="Toshio Fujiwara R."/>
            <person name="Zhan B."/>
            <person name="Aroian R.V."/>
            <person name="Pafco B."/>
            <person name="Schwarz E.M."/>
        </authorList>
    </citation>
    <scope>NUCLEOTIDE SEQUENCE [LARGE SCALE GENOMIC DNA]</scope>
    <source>
        <strain evidence="2 3">Aroian</strain>
        <tissue evidence="2">Whole animal</tissue>
    </source>
</reference>
<name>A0ABR1CRC3_NECAM</name>
<evidence type="ECO:0000313" key="3">
    <source>
        <dbReference type="Proteomes" id="UP001303046"/>
    </source>
</evidence>
<comment type="caution">
    <text evidence="2">The sequence shown here is derived from an EMBL/GenBank/DDBJ whole genome shotgun (WGS) entry which is preliminary data.</text>
</comment>
<accession>A0ABR1CRC3</accession>
<organism evidence="2 3">
    <name type="scientific">Necator americanus</name>
    <name type="common">Human hookworm</name>
    <dbReference type="NCBI Taxonomy" id="51031"/>
    <lineage>
        <taxon>Eukaryota</taxon>
        <taxon>Metazoa</taxon>
        <taxon>Ecdysozoa</taxon>
        <taxon>Nematoda</taxon>
        <taxon>Chromadorea</taxon>
        <taxon>Rhabditida</taxon>
        <taxon>Rhabditina</taxon>
        <taxon>Rhabditomorpha</taxon>
        <taxon>Strongyloidea</taxon>
        <taxon>Ancylostomatidae</taxon>
        <taxon>Bunostominae</taxon>
        <taxon>Necator</taxon>
    </lineage>
</organism>
<protein>
    <submittedName>
        <fullName evidence="2">Uncharacterized protein</fullName>
    </submittedName>
</protein>
<gene>
    <name evidence="2" type="primary">Necator_chrIII.g9603</name>
    <name evidence="2" type="ORF">RB195_008838</name>
</gene>